<comment type="caution">
    <text evidence="3">The sequence shown here is derived from an EMBL/GenBank/DDBJ whole genome shotgun (WGS) entry which is preliminary data.</text>
</comment>
<accession>A0ABD2J2Y3</accession>
<evidence type="ECO:0000256" key="1">
    <source>
        <dbReference type="SAM" id="Coils"/>
    </source>
</evidence>
<proteinExistence type="predicted"/>
<dbReference type="Proteomes" id="UP001620626">
    <property type="component" value="Unassembled WGS sequence"/>
</dbReference>
<feature type="coiled-coil region" evidence="1">
    <location>
        <begin position="4"/>
        <end position="38"/>
    </location>
</feature>
<dbReference type="EMBL" id="JBICBT010001065">
    <property type="protein sequence ID" value="KAL3084917.1"/>
    <property type="molecule type" value="Genomic_DNA"/>
</dbReference>
<keyword evidence="1" id="KW-0175">Coiled coil</keyword>
<gene>
    <name evidence="3" type="ORF">niasHT_035805</name>
</gene>
<sequence>MNENKKLEKRVQTITKVNEDLEKRVQRMEEEVNAVKDGIYYAFTFDPPQDLSALDIPKQKKCMDYEDEEDNELENLLNKYQNANKEMTEREKEYNQQKIPDSDKAQLPSRAKALMSAYDKGRELSGSEAGGVMTHWNEYESNHQNFYDPLLEEKKTFEEKKRLCKTAKYELDLYINKMEEEKELAEYRKFYDENGKDEQLRKLLEIYQKIIKMKEGPIKNRIQIYSKFGEGIFLDCANMALKESEELCVTAKNELDAYIKKMEEEKEKPKHSVQLLKDEESKQKMNEDLEKPKHSVQPLKKVQESTQKLKEKWSHSPRKEKNSNGGKGKEKI</sequence>
<reference evidence="3 4" key="1">
    <citation type="submission" date="2024-10" db="EMBL/GenBank/DDBJ databases">
        <authorList>
            <person name="Kim D."/>
        </authorList>
    </citation>
    <scope>NUCLEOTIDE SEQUENCE [LARGE SCALE GENOMIC DNA]</scope>
    <source>
        <strain evidence="3">BH-2024</strain>
    </source>
</reference>
<organism evidence="3 4">
    <name type="scientific">Heterodera trifolii</name>
    <dbReference type="NCBI Taxonomy" id="157864"/>
    <lineage>
        <taxon>Eukaryota</taxon>
        <taxon>Metazoa</taxon>
        <taxon>Ecdysozoa</taxon>
        <taxon>Nematoda</taxon>
        <taxon>Chromadorea</taxon>
        <taxon>Rhabditida</taxon>
        <taxon>Tylenchina</taxon>
        <taxon>Tylenchomorpha</taxon>
        <taxon>Tylenchoidea</taxon>
        <taxon>Heteroderidae</taxon>
        <taxon>Heteroderinae</taxon>
        <taxon>Heterodera</taxon>
    </lineage>
</organism>
<feature type="coiled-coil region" evidence="1">
    <location>
        <begin position="66"/>
        <end position="97"/>
    </location>
</feature>
<feature type="region of interest" description="Disordered" evidence="2">
    <location>
        <begin position="264"/>
        <end position="332"/>
    </location>
</feature>
<evidence type="ECO:0000313" key="4">
    <source>
        <dbReference type="Proteomes" id="UP001620626"/>
    </source>
</evidence>
<protein>
    <submittedName>
        <fullName evidence="3">Uncharacterized protein</fullName>
    </submittedName>
</protein>
<evidence type="ECO:0000313" key="3">
    <source>
        <dbReference type="EMBL" id="KAL3084917.1"/>
    </source>
</evidence>
<feature type="compositionally biased region" description="Basic and acidic residues" evidence="2">
    <location>
        <begin position="264"/>
        <end position="293"/>
    </location>
</feature>
<keyword evidence="4" id="KW-1185">Reference proteome</keyword>
<evidence type="ECO:0000256" key="2">
    <source>
        <dbReference type="SAM" id="MobiDB-lite"/>
    </source>
</evidence>
<name>A0ABD2J2Y3_9BILA</name>
<dbReference type="AlphaFoldDB" id="A0ABD2J2Y3"/>
<feature type="compositionally biased region" description="Basic and acidic residues" evidence="2">
    <location>
        <begin position="301"/>
        <end position="332"/>
    </location>
</feature>